<feature type="domain" description="N-acetyltransferase" evidence="1">
    <location>
        <begin position="13"/>
        <end position="150"/>
    </location>
</feature>
<dbReference type="InterPro" id="IPR000182">
    <property type="entry name" value="GNAT_dom"/>
</dbReference>
<dbReference type="RefSeq" id="WP_204803280.1">
    <property type="nucleotide sequence ID" value="NZ_CAJMWM010000001.1"/>
</dbReference>
<sequence length="179" mass="19925">MTKHPPERMTGPRLLLRPPVPDDADTLYERIGSDAEVMRYLVSALHPDVLHTRWVITEKLNTSADSRTWAIALQSTGDVIGLTSYQRHAPHSAEVGGCLGRRWWGAGYLPEALNLQLAALADDPEVYRVWATCHVDNTPAARMMVHIGFVLEGRLAREAVYPAMGPEPCDSLLYAKILR</sequence>
<protein>
    <submittedName>
        <fullName evidence="2">Ribosomal-protein-L7/L12-serine acetyltransferase</fullName>
    </submittedName>
</protein>
<gene>
    <name evidence="2" type="ORF">BIN_B_03447</name>
</gene>
<dbReference type="PANTHER" id="PTHR43441:SF11">
    <property type="entry name" value="RIBOSOMAL-PROTEIN-SERINE ACETYLTRANSFERASE"/>
    <property type="match status" value="1"/>
</dbReference>
<dbReference type="AlphaFoldDB" id="A0A653ES93"/>
<dbReference type="InterPro" id="IPR051908">
    <property type="entry name" value="Ribosomal_N-acetyltransferase"/>
</dbReference>
<accession>A0A653ES93</accession>
<dbReference type="PANTHER" id="PTHR43441">
    <property type="entry name" value="RIBOSOMAL-PROTEIN-SERINE ACETYLTRANSFERASE"/>
    <property type="match status" value="1"/>
</dbReference>
<organism evidence="2">
    <name type="scientific">Mycobacterium riyadhense</name>
    <dbReference type="NCBI Taxonomy" id="486698"/>
    <lineage>
        <taxon>Bacteria</taxon>
        <taxon>Bacillati</taxon>
        <taxon>Actinomycetota</taxon>
        <taxon>Actinomycetes</taxon>
        <taxon>Mycobacteriales</taxon>
        <taxon>Mycobacteriaceae</taxon>
        <taxon>Mycobacterium</taxon>
    </lineage>
</organism>
<dbReference type="Gene3D" id="3.40.630.30">
    <property type="match status" value="1"/>
</dbReference>
<dbReference type="SUPFAM" id="SSF55729">
    <property type="entry name" value="Acyl-CoA N-acyltransferases (Nat)"/>
    <property type="match status" value="1"/>
</dbReference>
<keyword evidence="2" id="KW-0808">Transferase</keyword>
<dbReference type="GO" id="GO:0005737">
    <property type="term" value="C:cytoplasm"/>
    <property type="evidence" value="ECO:0007669"/>
    <property type="project" value="TreeGrafter"/>
</dbReference>
<reference evidence="2" key="1">
    <citation type="submission" date="2019-05" db="EMBL/GenBank/DDBJ databases">
        <authorList>
            <person name="Naeem R."/>
            <person name="Antony C."/>
            <person name="Guan Q."/>
        </authorList>
    </citation>
    <scope>NUCLEOTIDE SEQUENCE</scope>
    <source>
        <strain evidence="2">2</strain>
    </source>
</reference>
<evidence type="ECO:0000259" key="1">
    <source>
        <dbReference type="Pfam" id="PF13302"/>
    </source>
</evidence>
<dbReference type="GO" id="GO:1990189">
    <property type="term" value="F:protein N-terminal-serine acetyltransferase activity"/>
    <property type="evidence" value="ECO:0007669"/>
    <property type="project" value="TreeGrafter"/>
</dbReference>
<dbReference type="GO" id="GO:0008999">
    <property type="term" value="F:protein-N-terminal-alanine acetyltransferase activity"/>
    <property type="evidence" value="ECO:0007669"/>
    <property type="project" value="TreeGrafter"/>
</dbReference>
<evidence type="ECO:0000313" key="2">
    <source>
        <dbReference type="EMBL" id="VTP00270.1"/>
    </source>
</evidence>
<name>A0A653ES93_9MYCO</name>
<dbReference type="Pfam" id="PF13302">
    <property type="entry name" value="Acetyltransf_3"/>
    <property type="match status" value="1"/>
</dbReference>
<dbReference type="InterPro" id="IPR016181">
    <property type="entry name" value="Acyl_CoA_acyltransferase"/>
</dbReference>
<proteinExistence type="predicted"/>
<dbReference type="EMBL" id="LR589101">
    <property type="protein sequence ID" value="VTP00270.1"/>
    <property type="molecule type" value="Genomic_DNA"/>
</dbReference>